<protein>
    <submittedName>
        <fullName evidence="1">Uncharacterized protein</fullName>
    </submittedName>
</protein>
<proteinExistence type="predicted"/>
<organism evidence="1 2">
    <name type="scientific">Comamonas terrae</name>
    <dbReference type="NCBI Taxonomy" id="673548"/>
    <lineage>
        <taxon>Bacteria</taxon>
        <taxon>Pseudomonadati</taxon>
        <taxon>Pseudomonadota</taxon>
        <taxon>Betaproteobacteria</taxon>
        <taxon>Burkholderiales</taxon>
        <taxon>Comamonadaceae</taxon>
        <taxon>Comamonas</taxon>
    </lineage>
</organism>
<keyword evidence="2" id="KW-1185">Reference proteome</keyword>
<sequence>MVCLQIQQHAIRACKCAALVVADSAAGRKMVSLNYFQQKKQHLLQLQFHFFTQQKFCNIPGTTLASDPTRILKHRGWLIDILSAH</sequence>
<evidence type="ECO:0000313" key="2">
    <source>
        <dbReference type="Proteomes" id="UP001597463"/>
    </source>
</evidence>
<accession>A0ABW5URG9</accession>
<dbReference type="RefSeq" id="WP_157082029.1">
    <property type="nucleotide sequence ID" value="NZ_BCNT01000009.1"/>
</dbReference>
<comment type="caution">
    <text evidence="1">The sequence shown here is derived from an EMBL/GenBank/DDBJ whole genome shotgun (WGS) entry which is preliminary data.</text>
</comment>
<gene>
    <name evidence="1" type="ORF">ACFSW6_18405</name>
</gene>
<dbReference type="EMBL" id="JBHUMV010000009">
    <property type="protein sequence ID" value="MFD2756045.1"/>
    <property type="molecule type" value="Genomic_DNA"/>
</dbReference>
<name>A0ABW5URG9_9BURK</name>
<dbReference type="Proteomes" id="UP001597463">
    <property type="component" value="Unassembled WGS sequence"/>
</dbReference>
<evidence type="ECO:0000313" key="1">
    <source>
        <dbReference type="EMBL" id="MFD2756045.1"/>
    </source>
</evidence>
<reference evidence="2" key="1">
    <citation type="journal article" date="2019" name="Int. J. Syst. Evol. Microbiol.">
        <title>The Global Catalogue of Microorganisms (GCM) 10K type strain sequencing project: providing services to taxonomists for standard genome sequencing and annotation.</title>
        <authorList>
            <consortium name="The Broad Institute Genomics Platform"/>
            <consortium name="The Broad Institute Genome Sequencing Center for Infectious Disease"/>
            <person name="Wu L."/>
            <person name="Ma J."/>
        </authorList>
    </citation>
    <scope>NUCLEOTIDE SEQUENCE [LARGE SCALE GENOMIC DNA]</scope>
    <source>
        <strain evidence="2">TISTR 1906</strain>
    </source>
</reference>